<evidence type="ECO:0000259" key="3">
    <source>
        <dbReference type="Pfam" id="PF01833"/>
    </source>
</evidence>
<dbReference type="Pfam" id="PF01833">
    <property type="entry name" value="TIG"/>
    <property type="match status" value="1"/>
</dbReference>
<dbReference type="Gene3D" id="2.120.10.30">
    <property type="entry name" value="TolB, C-terminal domain"/>
    <property type="match status" value="2"/>
</dbReference>
<dbReference type="PROSITE" id="PS51257">
    <property type="entry name" value="PROKAR_LIPOPROTEIN"/>
    <property type="match status" value="1"/>
</dbReference>
<protein>
    <submittedName>
        <fullName evidence="4">IPT/TIG domain-containing protein</fullName>
    </submittedName>
</protein>
<dbReference type="PROSITE" id="PS51125">
    <property type="entry name" value="NHL"/>
    <property type="match status" value="1"/>
</dbReference>
<feature type="domain" description="IPT/TIG" evidence="3">
    <location>
        <begin position="51"/>
        <end position="128"/>
    </location>
</feature>
<dbReference type="SUPFAM" id="SSF63829">
    <property type="entry name" value="Calcium-dependent phosphotriesterase"/>
    <property type="match status" value="1"/>
</dbReference>
<evidence type="ECO:0000313" key="4">
    <source>
        <dbReference type="EMBL" id="MCQ6958443.1"/>
    </source>
</evidence>
<dbReference type="SUPFAM" id="SSF81296">
    <property type="entry name" value="E set domains"/>
    <property type="match status" value="1"/>
</dbReference>
<dbReference type="Gene3D" id="2.60.40.10">
    <property type="entry name" value="Immunoglobulins"/>
    <property type="match status" value="1"/>
</dbReference>
<evidence type="ECO:0000256" key="2">
    <source>
        <dbReference type="PROSITE-ProRule" id="PRU00504"/>
    </source>
</evidence>
<accession>A0ABT1T1G4</accession>
<sequence length="437" mass="45960">MKFPLKLFILTIALIVSNIFFTGCSKRKDAPEPVTPIIPVVPVTPVQDEVTITSLNINEGHYNETVLINGTGFNAVAEKNKVFFNNKEAAITAATTTQLTVTVPSSAGTGTVKVTNGKKSATGPSFTYNYTLVKFVWAGSGAYGATNGYGLSASFNVPTGLAANSLGDIFVADQDNNLIRKITKEGIVSTFAGNGTKGSKDGTGTAASFNYPSAIAIDKNGNLFVAENGGYVIRKITPDGVVTTIAGSGIKGNVNASGKLAQFNSLNGIAVTANGDLYVCDTGNNAIRKITATGEVTTYFQGNGITSSPHAIAIDDQNNIYVADPYRVVLKIDNAGTISKFNNPDNLADFSPQGITIDKKGDKYILNSDGKIFKLSSAGIITAVTALPNKTVNNKTVNSLKPQATAVIIRPAITADNQGNFYISDLRYNQIIKASLQ</sequence>
<evidence type="ECO:0000256" key="1">
    <source>
        <dbReference type="ARBA" id="ARBA00022737"/>
    </source>
</evidence>
<keyword evidence="5" id="KW-1185">Reference proteome</keyword>
<dbReference type="EMBL" id="JANHOH010000001">
    <property type="protein sequence ID" value="MCQ6958443.1"/>
    <property type="molecule type" value="Genomic_DNA"/>
</dbReference>
<comment type="caution">
    <text evidence="4">The sequence shown here is derived from an EMBL/GenBank/DDBJ whole genome shotgun (WGS) entry which is preliminary data.</text>
</comment>
<organism evidence="4 5">
    <name type="scientific">Mucilaginibacter aquariorum</name>
    <dbReference type="NCBI Taxonomy" id="2967225"/>
    <lineage>
        <taxon>Bacteria</taxon>
        <taxon>Pseudomonadati</taxon>
        <taxon>Bacteroidota</taxon>
        <taxon>Sphingobacteriia</taxon>
        <taxon>Sphingobacteriales</taxon>
        <taxon>Sphingobacteriaceae</taxon>
        <taxon>Mucilaginibacter</taxon>
    </lineage>
</organism>
<dbReference type="PANTHER" id="PTHR13833">
    <property type="match status" value="1"/>
</dbReference>
<dbReference type="InterPro" id="IPR013783">
    <property type="entry name" value="Ig-like_fold"/>
</dbReference>
<evidence type="ECO:0000313" key="5">
    <source>
        <dbReference type="Proteomes" id="UP001204376"/>
    </source>
</evidence>
<keyword evidence="1" id="KW-0677">Repeat</keyword>
<name>A0ABT1T1G4_9SPHI</name>
<dbReference type="Gene3D" id="2.40.10.500">
    <property type="match status" value="1"/>
</dbReference>
<proteinExistence type="predicted"/>
<dbReference type="Proteomes" id="UP001204376">
    <property type="component" value="Unassembled WGS sequence"/>
</dbReference>
<feature type="repeat" description="NHL" evidence="2">
    <location>
        <begin position="262"/>
        <end position="293"/>
    </location>
</feature>
<dbReference type="InterPro" id="IPR011042">
    <property type="entry name" value="6-blade_b-propeller_TolB-like"/>
</dbReference>
<dbReference type="Pfam" id="PF01436">
    <property type="entry name" value="NHL"/>
    <property type="match status" value="2"/>
</dbReference>
<dbReference type="InterPro" id="IPR001258">
    <property type="entry name" value="NHL_repeat"/>
</dbReference>
<dbReference type="PANTHER" id="PTHR13833:SF71">
    <property type="entry name" value="NHL DOMAIN-CONTAINING PROTEIN"/>
    <property type="match status" value="1"/>
</dbReference>
<gene>
    <name evidence="4" type="ORF">NPE20_10755</name>
</gene>
<reference evidence="4 5" key="1">
    <citation type="submission" date="2022-07" db="EMBL/GenBank/DDBJ databases">
        <title>Mucilaginibacter sp. JC4.</title>
        <authorList>
            <person name="Le V."/>
            <person name="Ko S.-R."/>
            <person name="Ahn C.-Y."/>
            <person name="Oh H.-M."/>
        </authorList>
    </citation>
    <scope>NUCLEOTIDE SEQUENCE [LARGE SCALE GENOMIC DNA]</scope>
    <source>
        <strain evidence="4 5">JC4</strain>
    </source>
</reference>
<dbReference type="InterPro" id="IPR014756">
    <property type="entry name" value="Ig_E-set"/>
</dbReference>
<dbReference type="InterPro" id="IPR002909">
    <property type="entry name" value="IPT_dom"/>
</dbReference>
<dbReference type="RefSeq" id="WP_256538614.1">
    <property type="nucleotide sequence ID" value="NZ_JANHOH010000001.1"/>
</dbReference>